<organism evidence="2 3">
    <name type="scientific">Arthrobacter subterraneus</name>
    <dbReference type="NCBI Taxonomy" id="335973"/>
    <lineage>
        <taxon>Bacteria</taxon>
        <taxon>Bacillati</taxon>
        <taxon>Actinomycetota</taxon>
        <taxon>Actinomycetes</taxon>
        <taxon>Micrococcales</taxon>
        <taxon>Micrococcaceae</taxon>
        <taxon>Arthrobacter</taxon>
    </lineage>
</organism>
<dbReference type="AlphaFoldDB" id="A0A1G8C177"/>
<evidence type="ECO:0000313" key="3">
    <source>
        <dbReference type="Proteomes" id="UP000199258"/>
    </source>
</evidence>
<keyword evidence="3" id="KW-1185">Reference proteome</keyword>
<gene>
    <name evidence="2" type="ORF">SAMN04488693_101119</name>
</gene>
<feature type="compositionally biased region" description="Low complexity" evidence="1">
    <location>
        <begin position="26"/>
        <end position="39"/>
    </location>
</feature>
<reference evidence="2 3" key="1">
    <citation type="submission" date="2016-10" db="EMBL/GenBank/DDBJ databases">
        <authorList>
            <person name="de Groot N.N."/>
        </authorList>
    </citation>
    <scope>NUCLEOTIDE SEQUENCE [LARGE SCALE GENOMIC DNA]</scope>
    <source>
        <strain evidence="2 3">NP_1H</strain>
    </source>
</reference>
<dbReference type="Proteomes" id="UP000199258">
    <property type="component" value="Unassembled WGS sequence"/>
</dbReference>
<evidence type="ECO:0000256" key="1">
    <source>
        <dbReference type="SAM" id="MobiDB-lite"/>
    </source>
</evidence>
<feature type="region of interest" description="Disordered" evidence="1">
    <location>
        <begin position="21"/>
        <end position="52"/>
    </location>
</feature>
<name>A0A1G8C177_9MICC</name>
<proteinExistence type="predicted"/>
<accession>A0A1G8C177</accession>
<protein>
    <submittedName>
        <fullName evidence="2">Uncharacterized protein</fullName>
    </submittedName>
</protein>
<evidence type="ECO:0000313" key="2">
    <source>
        <dbReference type="EMBL" id="SDH39231.1"/>
    </source>
</evidence>
<dbReference type="EMBL" id="FNDT01000001">
    <property type="protein sequence ID" value="SDH39231.1"/>
    <property type="molecule type" value="Genomic_DNA"/>
</dbReference>
<dbReference type="STRING" id="335973.SAMN04488693_101119"/>
<sequence length="81" mass="8582">MPCTSMVPELAVSTLKIWQERGGRAARGSGATGTGPPTAVGWEAKPGNPARAAGITPLLERMEHHERAEAGKLVLYGRFAR</sequence>